<dbReference type="EMBL" id="LXQA011161353">
    <property type="protein sequence ID" value="MCI87247.1"/>
    <property type="molecule type" value="Genomic_DNA"/>
</dbReference>
<evidence type="ECO:0000313" key="2">
    <source>
        <dbReference type="Proteomes" id="UP000265520"/>
    </source>
</evidence>
<name>A0A392VH67_9FABA</name>
<proteinExistence type="predicted"/>
<sequence>MEFGRGQGKLSSLSLDSGLSSLSDVLLAERGQGFWMLAER</sequence>
<evidence type="ECO:0000313" key="1">
    <source>
        <dbReference type="EMBL" id="MCI87247.1"/>
    </source>
</evidence>
<keyword evidence="2" id="KW-1185">Reference proteome</keyword>
<reference evidence="1 2" key="1">
    <citation type="journal article" date="2018" name="Front. Plant Sci.">
        <title>Red Clover (Trifolium pratense) and Zigzag Clover (T. medium) - A Picture of Genomic Similarities and Differences.</title>
        <authorList>
            <person name="Dluhosova J."/>
            <person name="Istvanek J."/>
            <person name="Nedelnik J."/>
            <person name="Repkova J."/>
        </authorList>
    </citation>
    <scope>NUCLEOTIDE SEQUENCE [LARGE SCALE GENOMIC DNA]</scope>
    <source>
        <strain evidence="2">cv. 10/8</strain>
        <tissue evidence="1">Leaf</tissue>
    </source>
</reference>
<protein>
    <submittedName>
        <fullName evidence="1">Uncharacterized protein</fullName>
    </submittedName>
</protein>
<feature type="non-terminal residue" evidence="1">
    <location>
        <position position="40"/>
    </location>
</feature>
<dbReference type="Proteomes" id="UP000265520">
    <property type="component" value="Unassembled WGS sequence"/>
</dbReference>
<comment type="caution">
    <text evidence="1">The sequence shown here is derived from an EMBL/GenBank/DDBJ whole genome shotgun (WGS) entry which is preliminary data.</text>
</comment>
<organism evidence="1 2">
    <name type="scientific">Trifolium medium</name>
    <dbReference type="NCBI Taxonomy" id="97028"/>
    <lineage>
        <taxon>Eukaryota</taxon>
        <taxon>Viridiplantae</taxon>
        <taxon>Streptophyta</taxon>
        <taxon>Embryophyta</taxon>
        <taxon>Tracheophyta</taxon>
        <taxon>Spermatophyta</taxon>
        <taxon>Magnoliopsida</taxon>
        <taxon>eudicotyledons</taxon>
        <taxon>Gunneridae</taxon>
        <taxon>Pentapetalae</taxon>
        <taxon>rosids</taxon>
        <taxon>fabids</taxon>
        <taxon>Fabales</taxon>
        <taxon>Fabaceae</taxon>
        <taxon>Papilionoideae</taxon>
        <taxon>50 kb inversion clade</taxon>
        <taxon>NPAAA clade</taxon>
        <taxon>Hologalegina</taxon>
        <taxon>IRL clade</taxon>
        <taxon>Trifolieae</taxon>
        <taxon>Trifolium</taxon>
    </lineage>
</organism>
<dbReference type="AlphaFoldDB" id="A0A392VH67"/>
<accession>A0A392VH67</accession>